<keyword evidence="2" id="KW-0624">Polysaccharide degradation</keyword>
<name>A0ABR8T614_9BACL</name>
<dbReference type="CDD" id="cd18620">
    <property type="entry name" value="GH43_XylA-like"/>
    <property type="match status" value="1"/>
</dbReference>
<dbReference type="InterPro" id="IPR052176">
    <property type="entry name" value="Glycosyl_Hydrlase_43_Enz"/>
</dbReference>
<sequence>MKKQVFNPYLPGYEYIPDAEPHIFDNRLYIFGSHDRFGGNDYCEEDYVCWSAPVSDMSDWKYEGVIYRKDQHPYKIGTGNLYAPDVAKGPDGRYYLYYSIADSSIISVAVCDTPAGQYKYYGDVRYTNGHIAGSDKSDYFEFDPAVLVDDDGHIYIYSGSGQKTNEKFGHPVVGAFVRELDSDMLTLLTEPRIIMPADEDRTKPHFFEGSSMRKINGLYYFIYFSTDITGLNYCTSKYPDRDFIYRGRLHSSSDLGLNDRPISNAVNPIGNNHGSIECINGRYYVFNHRHTNRSYFSRQAVAEPISIQSDGTILQAESTSCGLNGGPLTEKGEYPAYIACNLMNKMIDGKRNPLSGPYVTQEEVDGKEHPIQYIANIKDGCLVGYKYFQISDANKISVQVRGIAKGNIKVLLGEEGALFTEIPVNISSNEWMVYENEFGINSDVHPIFFQYEGEGTLEMLAFTIS</sequence>
<accession>A0ABR8T614</accession>
<proteinExistence type="inferred from homology"/>
<gene>
    <name evidence="7" type="ORF">H9647_24425</name>
</gene>
<comment type="similarity">
    <text evidence="1 6">Belongs to the glycosyl hydrolase 43 family.</text>
</comment>
<keyword evidence="3 6" id="KW-0378">Hydrolase</keyword>
<dbReference type="EMBL" id="JACSQL010000023">
    <property type="protein sequence ID" value="MBD7971213.1"/>
    <property type="molecule type" value="Genomic_DNA"/>
</dbReference>
<evidence type="ECO:0000256" key="5">
    <source>
        <dbReference type="ARBA" id="ARBA00023295"/>
    </source>
</evidence>
<dbReference type="Gene3D" id="2.115.10.20">
    <property type="entry name" value="Glycosyl hydrolase domain, family 43"/>
    <property type="match status" value="1"/>
</dbReference>
<keyword evidence="2" id="KW-0858">Xylan degradation</keyword>
<evidence type="ECO:0000256" key="3">
    <source>
        <dbReference type="ARBA" id="ARBA00022801"/>
    </source>
</evidence>
<evidence type="ECO:0000256" key="1">
    <source>
        <dbReference type="ARBA" id="ARBA00009865"/>
    </source>
</evidence>
<evidence type="ECO:0000256" key="2">
    <source>
        <dbReference type="ARBA" id="ARBA00022651"/>
    </source>
</evidence>
<keyword evidence="5 6" id="KW-0326">Glycosidase</keyword>
<dbReference type="RefSeq" id="WP_191804940.1">
    <property type="nucleotide sequence ID" value="NZ_JACSQL010000023.1"/>
</dbReference>
<dbReference type="PANTHER" id="PTHR43772:SF2">
    <property type="entry name" value="PUTATIVE (AFU_ORTHOLOGUE AFUA_2G04480)-RELATED"/>
    <property type="match status" value="1"/>
</dbReference>
<dbReference type="SUPFAM" id="SSF75005">
    <property type="entry name" value="Arabinanase/levansucrase/invertase"/>
    <property type="match status" value="1"/>
</dbReference>
<keyword evidence="4" id="KW-0119">Carbohydrate metabolism</keyword>
<dbReference type="Proteomes" id="UP000608071">
    <property type="component" value="Unassembled WGS sequence"/>
</dbReference>
<dbReference type="InterPro" id="IPR023296">
    <property type="entry name" value="Glyco_hydro_beta-prop_sf"/>
</dbReference>
<reference evidence="7 8" key="1">
    <citation type="submission" date="2020-08" db="EMBL/GenBank/DDBJ databases">
        <title>A Genomic Blueprint of the Chicken Gut Microbiome.</title>
        <authorList>
            <person name="Gilroy R."/>
            <person name="Ravi A."/>
            <person name="Getino M."/>
            <person name="Pursley I."/>
            <person name="Horton D.L."/>
            <person name="Alikhan N.-F."/>
            <person name="Baker D."/>
            <person name="Gharbi K."/>
            <person name="Hall N."/>
            <person name="Watson M."/>
            <person name="Adriaenssens E.M."/>
            <person name="Foster-Nyarko E."/>
            <person name="Jarju S."/>
            <person name="Secka A."/>
            <person name="Antonio M."/>
            <person name="Oren A."/>
            <person name="Chaudhuri R."/>
            <person name="La Ragione R.M."/>
            <person name="Hildebrand F."/>
            <person name="Pallen M.J."/>
        </authorList>
    </citation>
    <scope>NUCLEOTIDE SEQUENCE [LARGE SCALE GENOMIC DNA]</scope>
    <source>
        <strain evidence="7 8">Sa2BVA9</strain>
    </source>
</reference>
<dbReference type="PANTHER" id="PTHR43772">
    <property type="entry name" value="ENDO-1,4-BETA-XYLANASE"/>
    <property type="match status" value="1"/>
</dbReference>
<evidence type="ECO:0000256" key="4">
    <source>
        <dbReference type="ARBA" id="ARBA00023277"/>
    </source>
</evidence>
<dbReference type="InterPro" id="IPR006710">
    <property type="entry name" value="Glyco_hydro_43"/>
</dbReference>
<evidence type="ECO:0000313" key="8">
    <source>
        <dbReference type="Proteomes" id="UP000608071"/>
    </source>
</evidence>
<evidence type="ECO:0000256" key="6">
    <source>
        <dbReference type="RuleBase" id="RU361187"/>
    </source>
</evidence>
<organism evidence="7 8">
    <name type="scientific">Paenibacillus gallinarum</name>
    <dbReference type="NCBI Taxonomy" id="2762232"/>
    <lineage>
        <taxon>Bacteria</taxon>
        <taxon>Bacillati</taxon>
        <taxon>Bacillota</taxon>
        <taxon>Bacilli</taxon>
        <taxon>Bacillales</taxon>
        <taxon>Paenibacillaceae</taxon>
        <taxon>Paenibacillus</taxon>
    </lineage>
</organism>
<evidence type="ECO:0000313" key="7">
    <source>
        <dbReference type="EMBL" id="MBD7971213.1"/>
    </source>
</evidence>
<keyword evidence="8" id="KW-1185">Reference proteome</keyword>
<dbReference type="Pfam" id="PF04616">
    <property type="entry name" value="Glyco_hydro_43"/>
    <property type="match status" value="1"/>
</dbReference>
<comment type="caution">
    <text evidence="7">The sequence shown here is derived from an EMBL/GenBank/DDBJ whole genome shotgun (WGS) entry which is preliminary data.</text>
</comment>
<protein>
    <submittedName>
        <fullName evidence="7">Family 43 glycosylhydrolase</fullName>
    </submittedName>
</protein>